<keyword evidence="11" id="KW-1009">Hearing</keyword>
<dbReference type="FunFam" id="1.10.238.150:FF:000002">
    <property type="entry name" value="protein diaphanous homolog 2 isoform X2"/>
    <property type="match status" value="1"/>
</dbReference>
<feature type="chain" id="PRO_5019193732" description="Protein diaphanous homolog 1" evidence="27">
    <location>
        <begin position="21"/>
        <end position="1200"/>
    </location>
</feature>
<evidence type="ECO:0000256" key="19">
    <source>
        <dbReference type="ARBA" id="ARBA00023242"/>
    </source>
</evidence>
<evidence type="ECO:0000256" key="21">
    <source>
        <dbReference type="ARBA" id="ARBA00072127"/>
    </source>
</evidence>
<dbReference type="Gene3D" id="1.25.10.10">
    <property type="entry name" value="Leucine-rich Repeat Variant"/>
    <property type="match status" value="1"/>
</dbReference>
<dbReference type="InterPro" id="IPR051412">
    <property type="entry name" value="Formin_Homology_Diaphanous_sf"/>
</dbReference>
<dbReference type="OMA" id="TPSIKMK"/>
<feature type="compositionally biased region" description="Pro residues" evidence="26">
    <location>
        <begin position="555"/>
        <end position="644"/>
    </location>
</feature>
<evidence type="ECO:0000256" key="24">
    <source>
        <dbReference type="ARBA" id="ARBA00077584"/>
    </source>
</evidence>
<evidence type="ECO:0000256" key="1">
    <source>
        <dbReference type="ARBA" id="ARBA00004123"/>
    </source>
</evidence>
<comment type="subcellular location">
    <subcellularLocation>
        <location evidence="4">Cell projection</location>
        <location evidence="4">Ruffle membrane</location>
    </subcellularLocation>
    <subcellularLocation>
        <location evidence="3">Cytoplasm</location>
        <location evidence="3">Cytoskeleton</location>
        <location evidence="3">Microtubule organizing center</location>
        <location evidence="3">Centrosome</location>
    </subcellularLocation>
    <subcellularLocation>
        <location evidence="2">Cytoplasm</location>
        <location evidence="2">Cytoskeleton</location>
        <location evidence="2">Spindle</location>
    </subcellularLocation>
    <subcellularLocation>
        <location evidence="1">Nucleus</location>
    </subcellularLocation>
</comment>
<organism evidence="31">
    <name type="scientific">Ursus maritimus</name>
    <name type="common">Polar bear</name>
    <name type="synonym">Thalarctos maritimus</name>
    <dbReference type="NCBI Taxonomy" id="29073"/>
    <lineage>
        <taxon>Eukaryota</taxon>
        <taxon>Metazoa</taxon>
        <taxon>Chordata</taxon>
        <taxon>Craniata</taxon>
        <taxon>Vertebrata</taxon>
        <taxon>Euteleostomi</taxon>
        <taxon>Mammalia</taxon>
        <taxon>Eutheria</taxon>
        <taxon>Laurasiatheria</taxon>
        <taxon>Carnivora</taxon>
        <taxon>Caniformia</taxon>
        <taxon>Ursidae</taxon>
        <taxon>Ursus</taxon>
    </lineage>
</organism>
<dbReference type="GO" id="GO:0032587">
    <property type="term" value="C:ruffle membrane"/>
    <property type="evidence" value="ECO:0007669"/>
    <property type="project" value="UniProtKB-SubCell"/>
</dbReference>
<evidence type="ECO:0000256" key="16">
    <source>
        <dbReference type="ARBA" id="ARBA00023136"/>
    </source>
</evidence>
<dbReference type="Gene3D" id="1.20.58.2220">
    <property type="entry name" value="Formin, FH2 domain"/>
    <property type="match status" value="1"/>
</dbReference>
<evidence type="ECO:0000256" key="11">
    <source>
        <dbReference type="ARBA" id="ARBA00022740"/>
    </source>
</evidence>
<dbReference type="SMART" id="SM01140">
    <property type="entry name" value="Drf_GBD"/>
    <property type="match status" value="1"/>
</dbReference>
<dbReference type="Pfam" id="PF06367">
    <property type="entry name" value="Drf_FH3"/>
    <property type="match status" value="1"/>
</dbReference>
<keyword evidence="18" id="KW-0206">Cytoskeleton</keyword>
<dbReference type="InterPro" id="IPR011989">
    <property type="entry name" value="ARM-like"/>
</dbReference>
<name>A0A452U8V8_URSMA</name>
<dbReference type="InterPro" id="IPR014768">
    <property type="entry name" value="GBD/FH3_dom"/>
</dbReference>
<dbReference type="Pfam" id="PF06346">
    <property type="entry name" value="Drf_FH1"/>
    <property type="match status" value="1"/>
</dbReference>
<dbReference type="SMART" id="SM01139">
    <property type="entry name" value="Drf_FH3"/>
    <property type="match status" value="1"/>
</dbReference>
<dbReference type="Gene3D" id="1.10.238.150">
    <property type="entry name" value="Formin, FH3 diaphanous domain"/>
    <property type="match status" value="1"/>
</dbReference>
<dbReference type="GO" id="GO:0048477">
    <property type="term" value="P:oogenesis"/>
    <property type="evidence" value="ECO:0007669"/>
    <property type="project" value="UniProtKB-KW"/>
</dbReference>
<dbReference type="GO" id="GO:0030041">
    <property type="term" value="P:actin filament polymerization"/>
    <property type="evidence" value="ECO:0007669"/>
    <property type="project" value="TreeGrafter"/>
</dbReference>
<evidence type="ECO:0000256" key="5">
    <source>
        <dbReference type="ARBA" id="ARBA00008214"/>
    </source>
</evidence>
<feature type="region of interest" description="Disordered" evidence="26">
    <location>
        <begin position="547"/>
        <end position="644"/>
    </location>
</feature>
<dbReference type="GO" id="GO:0005819">
    <property type="term" value="C:spindle"/>
    <property type="evidence" value="ECO:0007669"/>
    <property type="project" value="UniProtKB-SubCell"/>
</dbReference>
<protein>
    <recommendedName>
        <fullName evidence="22">Protein diaphanous homolog 1</fullName>
    </recommendedName>
    <alternativeName>
        <fullName evidence="23">Diaphanous-related formin-1</fullName>
    </alternativeName>
    <alternativeName>
        <fullName evidence="24">Diaphanous-related formin-2</fullName>
    </alternativeName>
    <alternativeName>
        <fullName evidence="21">Protein diaphanous homolog 2</fullName>
    </alternativeName>
</protein>
<dbReference type="PANTHER" id="PTHR45691">
    <property type="entry name" value="PROTEIN DIAPHANOUS"/>
    <property type="match status" value="1"/>
</dbReference>
<evidence type="ECO:0000256" key="22">
    <source>
        <dbReference type="ARBA" id="ARBA00072131"/>
    </source>
</evidence>
<evidence type="ECO:0000256" key="27">
    <source>
        <dbReference type="SAM" id="SignalP"/>
    </source>
</evidence>
<feature type="coiled-coil region" evidence="25">
    <location>
        <begin position="1076"/>
        <end position="1120"/>
    </location>
</feature>
<dbReference type="InterPro" id="IPR010465">
    <property type="entry name" value="Drf_DAD"/>
</dbReference>
<dbReference type="Gene3D" id="6.10.30.30">
    <property type="match status" value="1"/>
</dbReference>
<dbReference type="InterPro" id="IPR014767">
    <property type="entry name" value="DAD_dom"/>
</dbReference>
<dbReference type="GO" id="GO:0005813">
    <property type="term" value="C:centrosome"/>
    <property type="evidence" value="ECO:0007669"/>
    <property type="project" value="UniProtKB-SubCell"/>
</dbReference>
<evidence type="ECO:0000256" key="13">
    <source>
        <dbReference type="ARBA" id="ARBA00022943"/>
    </source>
</evidence>
<evidence type="ECO:0000256" key="8">
    <source>
        <dbReference type="ARBA" id="ARBA00022490"/>
    </source>
</evidence>
<evidence type="ECO:0000256" key="18">
    <source>
        <dbReference type="ARBA" id="ARBA00023212"/>
    </source>
</evidence>
<dbReference type="SUPFAM" id="SSF48371">
    <property type="entry name" value="ARM repeat"/>
    <property type="match status" value="1"/>
</dbReference>
<evidence type="ECO:0000259" key="29">
    <source>
        <dbReference type="PROSITE" id="PS51232"/>
    </source>
</evidence>
<dbReference type="GO" id="GO:0031267">
    <property type="term" value="F:small GTPase binding"/>
    <property type="evidence" value="ECO:0007669"/>
    <property type="project" value="InterPro"/>
</dbReference>
<keyword evidence="9" id="KW-0597">Phosphoprotein</keyword>
<dbReference type="FunFam" id="1.25.10.10:FF:000109">
    <property type="entry name" value="Diaphanous homolog 1 (Drosophila)"/>
    <property type="match status" value="1"/>
</dbReference>
<proteinExistence type="inferred from homology"/>
<dbReference type="SMART" id="SM00498">
    <property type="entry name" value="FH2"/>
    <property type="match status" value="1"/>
</dbReference>
<dbReference type="InterPro" id="IPR044933">
    <property type="entry name" value="DIA_GBD_sf"/>
</dbReference>
<dbReference type="Gene3D" id="1.10.20.40">
    <property type="entry name" value="Formin, diaphanous GTPase-binding domain"/>
    <property type="match status" value="1"/>
</dbReference>
<keyword evidence="16" id="KW-0472">Membrane</keyword>
<keyword evidence="17" id="KW-0009">Actin-binding</keyword>
<dbReference type="Pfam" id="PF06345">
    <property type="entry name" value="Drf_DAD"/>
    <property type="match status" value="1"/>
</dbReference>
<dbReference type="GO" id="GO:0003779">
    <property type="term" value="F:actin binding"/>
    <property type="evidence" value="ECO:0007669"/>
    <property type="project" value="UniProtKB-KW"/>
</dbReference>
<evidence type="ECO:0000256" key="10">
    <source>
        <dbReference type="ARBA" id="ARBA00022737"/>
    </source>
</evidence>
<reference evidence="31" key="1">
    <citation type="submission" date="2019-03" db="UniProtKB">
        <authorList>
            <consortium name="Ensembl"/>
        </authorList>
    </citation>
    <scope>IDENTIFICATION</scope>
</reference>
<keyword evidence="14" id="KW-0007">Acetylation</keyword>
<feature type="domain" description="GBD/FH3" evidence="29">
    <location>
        <begin position="62"/>
        <end position="423"/>
    </location>
</feature>
<keyword evidence="15 25" id="KW-0175">Coiled coil</keyword>
<dbReference type="Ensembl" id="ENSUMAT00000020347.1">
    <property type="protein sequence ID" value="ENSUMAP00000017213.1"/>
    <property type="gene ID" value="ENSUMAG00000011950.1"/>
</dbReference>
<dbReference type="PROSITE" id="PS51232">
    <property type="entry name" value="GBD_FH3"/>
    <property type="match status" value="1"/>
</dbReference>
<sequence length="1200" mass="134802">GRFPGISLIYLLFLFPPFSCFLDSEALERFTSMRIKKEKEKPNSAHRNSSASYGDDPTAQSLQDVSDEQVLVLFEQMLLDMNLNEEKQQPLREKDIIIKREMVSQYLHTSKAGMSQKESSRSAMMYIQELRSGLRDMPLLTCLESLRVSLNNNPVSWVQTFGAEGLASLLDILKRLHDEKEETPGYDSRNKHEIIRCLKAFMNNKFGIKTMLETEEGILLLVRAMDPAVPNMMIDAAKLLSALCILPQPEDMNERVLTAMTERAEMDEVERFQPLLDGLKSGTSIALKVGCLQLINALITPAEELDFRVHIRSELMRLGLHQVLQDLREIENDDMRVQLNVFDEQGEEDSYDLKGRLSPLFTDFSDVFQILLNTVKDSKAEPHFLSILQHLLLVRNDYEARPQYYKLIEECISQIVLHKNGADPDFKCRHLQIDIEGLIDQMIDKTKVEKSEAKATELEKKLDSELTARHELQVEMKKMESDFEQKLQDLQGEKDALDSEKQQIATEKQGLEAEVSQLTGEVAKLSKELEDAKKEMASLSAAVTAVATPSSATVPPTPGTVTPPPAPPLPEELSIPPPPPLPGGDTIPPPPPPPPLPGAAGIPPPPPLPGSVSIPVPPPLPEGADILPPPPLPGSASIPPPPPLPGSTVISLPPPLPVGTGIPPPPPLPGSSGIECHLPLLLFLEVLESLHPLHFLEVLESLHLHPEWFVAEDLSQDCFWTKVKEDRFENNELFARLTLTFSAQTKTKKDQEGGEEKKSVQKKKVKELKVLDSKTAQNLSIFLGSFRMAYQEIKNVILEVNESVLTESMIQNLIKQMPEPEQLKMLSELKDEYDDLAESEQFGVVMGTVPRLRPRLNAILFKLQFGEQVENIKPEIVSVTAACEELRKSESFSSLLEITLLVGNYMNAGSRNAGAFGFNISFLCKLRDTKSTDQKMTLLHFLAELCENDYPDVLKFPDELAHVEKASRVSAENLQKNLDQMKKQIADVERDVQNFPAATDERDKFVEKMTISFLTSILGIFVKDAQEQYDKLRMMHCNMETLYKELGEYFLFDPKKVSVEEFFMDLHNFKNMFLQAVKENQKRRETEEKMRRAKLAKEKAEKERLEKQQKREQLIDMNAEGDETGVMDSLLEALQTGAAFRRKRGPRQANRKAGCAVTSLLASELTKDDAMTALPSKIAKNSEGVPTILEETKELVGRAN</sequence>
<evidence type="ECO:0000256" key="2">
    <source>
        <dbReference type="ARBA" id="ARBA00004186"/>
    </source>
</evidence>
<keyword evidence="13" id="KW-0896">Oogenesis</keyword>
<evidence type="ECO:0000256" key="4">
    <source>
        <dbReference type="ARBA" id="ARBA00004632"/>
    </source>
</evidence>
<evidence type="ECO:0000256" key="15">
    <source>
        <dbReference type="ARBA" id="ARBA00023054"/>
    </source>
</evidence>
<keyword evidence="6" id="KW-0217">Developmental protein</keyword>
<dbReference type="PROSITE" id="PS51231">
    <property type="entry name" value="DAD"/>
    <property type="match status" value="1"/>
</dbReference>
<dbReference type="FunFam" id="1.10.20.40:FF:000001">
    <property type="entry name" value="Diaphanous related formin 2"/>
    <property type="match status" value="1"/>
</dbReference>
<dbReference type="PROSITE" id="PS51444">
    <property type="entry name" value="FH2"/>
    <property type="match status" value="1"/>
</dbReference>
<dbReference type="FunFam" id="1.20.58.2220:FF:000003">
    <property type="entry name" value="protein diaphanous homolog 1 isoform X2"/>
    <property type="match status" value="1"/>
</dbReference>
<evidence type="ECO:0000256" key="14">
    <source>
        <dbReference type="ARBA" id="ARBA00022990"/>
    </source>
</evidence>
<evidence type="ECO:0000256" key="20">
    <source>
        <dbReference type="ARBA" id="ARBA00023273"/>
    </source>
</evidence>
<feature type="coiled-coil region" evidence="25">
    <location>
        <begin position="448"/>
        <end position="542"/>
    </location>
</feature>
<dbReference type="Pfam" id="PF06371">
    <property type="entry name" value="Drf_GBD"/>
    <property type="match status" value="1"/>
</dbReference>
<dbReference type="FunFam" id="1.20.58.630:FF:000001">
    <property type="entry name" value="Diaphanous related formin 1"/>
    <property type="match status" value="1"/>
</dbReference>
<keyword evidence="19" id="KW-0539">Nucleus</keyword>
<feature type="domain" description="FH2" evidence="30">
    <location>
        <begin position="689"/>
        <end position="1099"/>
    </location>
</feature>
<dbReference type="InterPro" id="IPR042201">
    <property type="entry name" value="FH2_Formin_sf"/>
</dbReference>
<dbReference type="GeneTree" id="ENSGT00940000159910"/>
<dbReference type="GO" id="GO:0005634">
    <property type="term" value="C:nucleus"/>
    <property type="evidence" value="ECO:0007669"/>
    <property type="project" value="UniProtKB-SubCell"/>
</dbReference>
<dbReference type="SUPFAM" id="SSF101447">
    <property type="entry name" value="Formin homology 2 domain (FH2 domain)"/>
    <property type="match status" value="1"/>
</dbReference>
<keyword evidence="27" id="KW-0732">Signal</keyword>
<evidence type="ECO:0000256" key="3">
    <source>
        <dbReference type="ARBA" id="ARBA00004300"/>
    </source>
</evidence>
<accession>A0A452U8V8</accession>
<dbReference type="Gene3D" id="1.20.58.630">
    <property type="match status" value="1"/>
</dbReference>
<keyword evidence="8" id="KW-0963">Cytoplasm</keyword>
<evidence type="ECO:0000256" key="25">
    <source>
        <dbReference type="SAM" id="Coils"/>
    </source>
</evidence>
<dbReference type="InterPro" id="IPR015425">
    <property type="entry name" value="FH2_Formin"/>
</dbReference>
<evidence type="ECO:0000256" key="12">
    <source>
        <dbReference type="ARBA" id="ARBA00022782"/>
    </source>
</evidence>
<dbReference type="GO" id="GO:0007605">
    <property type="term" value="P:sensory perception of sound"/>
    <property type="evidence" value="ECO:0007669"/>
    <property type="project" value="UniProtKB-KW"/>
</dbReference>
<feature type="region of interest" description="Disordered" evidence="26">
    <location>
        <begin position="37"/>
        <end position="61"/>
    </location>
</feature>
<keyword evidence="20" id="KW-0966">Cell projection</keyword>
<evidence type="ECO:0000256" key="6">
    <source>
        <dbReference type="ARBA" id="ARBA00022473"/>
    </source>
</evidence>
<evidence type="ECO:0000256" key="17">
    <source>
        <dbReference type="ARBA" id="ARBA00023203"/>
    </source>
</evidence>
<keyword evidence="12" id="KW-0221">Differentiation</keyword>
<comment type="similarity">
    <text evidence="5">Belongs to the formin homology family. Diaphanous subfamily.</text>
</comment>
<dbReference type="Pfam" id="PF02181">
    <property type="entry name" value="FH2"/>
    <property type="match status" value="1"/>
</dbReference>
<evidence type="ECO:0000256" key="23">
    <source>
        <dbReference type="ARBA" id="ARBA00077583"/>
    </source>
</evidence>
<feature type="signal peptide" evidence="27">
    <location>
        <begin position="1"/>
        <end position="20"/>
    </location>
</feature>
<keyword evidence="7" id="KW-1003">Cell membrane</keyword>
<evidence type="ECO:0000259" key="28">
    <source>
        <dbReference type="PROSITE" id="PS51231"/>
    </source>
</evidence>
<feature type="compositionally biased region" description="Polar residues" evidence="26">
    <location>
        <begin position="45"/>
        <end position="61"/>
    </location>
</feature>
<evidence type="ECO:0000256" key="26">
    <source>
        <dbReference type="SAM" id="MobiDB-lite"/>
    </source>
</evidence>
<dbReference type="InterPro" id="IPR010472">
    <property type="entry name" value="FH3_dom"/>
</dbReference>
<dbReference type="PANTHER" id="PTHR45691:SF4">
    <property type="entry name" value="PROTEIN DIAPHANOUS HOMOLOG 1"/>
    <property type="match status" value="1"/>
</dbReference>
<dbReference type="InterPro" id="IPR016024">
    <property type="entry name" value="ARM-type_fold"/>
</dbReference>
<evidence type="ECO:0000259" key="30">
    <source>
        <dbReference type="PROSITE" id="PS51444"/>
    </source>
</evidence>
<evidence type="ECO:0000256" key="9">
    <source>
        <dbReference type="ARBA" id="ARBA00022553"/>
    </source>
</evidence>
<dbReference type="GO" id="GO:0005884">
    <property type="term" value="C:actin filament"/>
    <property type="evidence" value="ECO:0007669"/>
    <property type="project" value="TreeGrafter"/>
</dbReference>
<gene>
    <name evidence="31" type="primary">DIAPH1</name>
</gene>
<evidence type="ECO:0000256" key="7">
    <source>
        <dbReference type="ARBA" id="ARBA00022475"/>
    </source>
</evidence>
<evidence type="ECO:0000313" key="31">
    <source>
        <dbReference type="Ensembl" id="ENSUMAP00000017213"/>
    </source>
</evidence>
<feature type="coiled-coil region" evidence="25">
    <location>
        <begin position="964"/>
        <end position="991"/>
    </location>
</feature>
<dbReference type="AlphaFoldDB" id="A0A452U8V8"/>
<keyword evidence="10" id="KW-0677">Repeat</keyword>
<dbReference type="InterPro" id="IPR010473">
    <property type="entry name" value="GTPase-bd"/>
</dbReference>
<feature type="domain" description="DAD" evidence="28">
    <location>
        <begin position="1122"/>
        <end position="1150"/>
    </location>
</feature>